<organism evidence="1 2">
    <name type="scientific">Paramecium sonneborni</name>
    <dbReference type="NCBI Taxonomy" id="65129"/>
    <lineage>
        <taxon>Eukaryota</taxon>
        <taxon>Sar</taxon>
        <taxon>Alveolata</taxon>
        <taxon>Ciliophora</taxon>
        <taxon>Intramacronucleata</taxon>
        <taxon>Oligohymenophorea</taxon>
        <taxon>Peniculida</taxon>
        <taxon>Parameciidae</taxon>
        <taxon>Paramecium</taxon>
    </lineage>
</organism>
<dbReference type="AlphaFoldDB" id="A0A8S1QZ06"/>
<dbReference type="Proteomes" id="UP000692954">
    <property type="component" value="Unassembled WGS sequence"/>
</dbReference>
<evidence type="ECO:0000313" key="2">
    <source>
        <dbReference type="Proteomes" id="UP000692954"/>
    </source>
</evidence>
<accession>A0A8S1QZ06</accession>
<evidence type="ECO:0000313" key="1">
    <source>
        <dbReference type="EMBL" id="CAD8119730.1"/>
    </source>
</evidence>
<comment type="caution">
    <text evidence="1">The sequence shown here is derived from an EMBL/GenBank/DDBJ whole genome shotgun (WGS) entry which is preliminary data.</text>
</comment>
<gene>
    <name evidence="1" type="ORF">PSON_ATCC_30995.1.T1220141</name>
</gene>
<dbReference type="EMBL" id="CAJJDN010000122">
    <property type="protein sequence ID" value="CAD8119730.1"/>
    <property type="molecule type" value="Genomic_DNA"/>
</dbReference>
<sequence>MNLRKEIDVNNQSLMKIKYFQIKSQQMEYSSLNIFDHIIDTKIIVNVQILLKRITQQYNRGPYPQLLSKLLFLLFLRMSYMQL</sequence>
<proteinExistence type="predicted"/>
<reference evidence="1" key="1">
    <citation type="submission" date="2021-01" db="EMBL/GenBank/DDBJ databases">
        <authorList>
            <consortium name="Genoscope - CEA"/>
            <person name="William W."/>
        </authorList>
    </citation>
    <scope>NUCLEOTIDE SEQUENCE</scope>
</reference>
<name>A0A8S1QZ06_9CILI</name>
<keyword evidence="2" id="KW-1185">Reference proteome</keyword>
<protein>
    <submittedName>
        <fullName evidence="1">Uncharacterized protein</fullName>
    </submittedName>
</protein>